<reference evidence="4" key="1">
    <citation type="submission" date="2018-02" db="EMBL/GenBank/DDBJ databases">
        <title>Rhizophora mucronata_Transcriptome.</title>
        <authorList>
            <person name="Meera S.P."/>
            <person name="Sreeshan A."/>
            <person name="Augustine A."/>
        </authorList>
    </citation>
    <scope>NUCLEOTIDE SEQUENCE</scope>
    <source>
        <tissue evidence="4">Leaf</tissue>
    </source>
</reference>
<keyword evidence="2" id="KW-0067">ATP-binding</keyword>
<evidence type="ECO:0000256" key="2">
    <source>
        <dbReference type="ARBA" id="ARBA00022840"/>
    </source>
</evidence>
<name>A0A2P2L7V6_RHIMU</name>
<dbReference type="PANTHER" id="PTHR48012">
    <property type="entry name" value="STERILE20-LIKE KINASE, ISOFORM B-RELATED"/>
    <property type="match status" value="1"/>
</dbReference>
<dbReference type="Gene3D" id="1.10.510.10">
    <property type="entry name" value="Transferase(Phosphotransferase) domain 1"/>
    <property type="match status" value="1"/>
</dbReference>
<evidence type="ECO:0000256" key="1">
    <source>
        <dbReference type="ARBA" id="ARBA00022741"/>
    </source>
</evidence>
<dbReference type="InterPro" id="IPR050629">
    <property type="entry name" value="STE20/SPS1-PAK"/>
</dbReference>
<keyword evidence="1" id="KW-0547">Nucleotide-binding</keyword>
<dbReference type="InterPro" id="IPR011009">
    <property type="entry name" value="Kinase-like_dom_sf"/>
</dbReference>
<dbReference type="GO" id="GO:0004674">
    <property type="term" value="F:protein serine/threonine kinase activity"/>
    <property type="evidence" value="ECO:0007669"/>
    <property type="project" value="UniProtKB-KW"/>
</dbReference>
<feature type="region of interest" description="Disordered" evidence="3">
    <location>
        <begin position="160"/>
        <end position="225"/>
    </location>
</feature>
<dbReference type="AlphaFoldDB" id="A0A2P2L7V6"/>
<accession>A0A2P2L7V6</accession>
<dbReference type="PANTHER" id="PTHR48012:SF2">
    <property type="entry name" value="STERILE20-LIKE KINASE, ISOFORM B"/>
    <property type="match status" value="1"/>
</dbReference>
<keyword evidence="4" id="KW-0723">Serine/threonine-protein kinase</keyword>
<dbReference type="EMBL" id="GGEC01033551">
    <property type="protein sequence ID" value="MBX14035.1"/>
    <property type="molecule type" value="Transcribed_RNA"/>
</dbReference>
<dbReference type="SUPFAM" id="SSF56112">
    <property type="entry name" value="Protein kinase-like (PK-like)"/>
    <property type="match status" value="1"/>
</dbReference>
<keyword evidence="4" id="KW-0808">Transferase</keyword>
<dbReference type="GO" id="GO:0005737">
    <property type="term" value="C:cytoplasm"/>
    <property type="evidence" value="ECO:0007669"/>
    <property type="project" value="TreeGrafter"/>
</dbReference>
<feature type="compositionally biased region" description="Polar residues" evidence="3">
    <location>
        <begin position="205"/>
        <end position="221"/>
    </location>
</feature>
<protein>
    <submittedName>
        <fullName evidence="4">Serine/threonine protein kinase</fullName>
    </submittedName>
</protein>
<dbReference type="GO" id="GO:0005524">
    <property type="term" value="F:ATP binding"/>
    <property type="evidence" value="ECO:0007669"/>
    <property type="project" value="UniProtKB-KW"/>
</dbReference>
<organism evidence="4">
    <name type="scientific">Rhizophora mucronata</name>
    <name type="common">Asiatic mangrove</name>
    <dbReference type="NCBI Taxonomy" id="61149"/>
    <lineage>
        <taxon>Eukaryota</taxon>
        <taxon>Viridiplantae</taxon>
        <taxon>Streptophyta</taxon>
        <taxon>Embryophyta</taxon>
        <taxon>Tracheophyta</taxon>
        <taxon>Spermatophyta</taxon>
        <taxon>Magnoliopsida</taxon>
        <taxon>eudicotyledons</taxon>
        <taxon>Gunneridae</taxon>
        <taxon>Pentapetalae</taxon>
        <taxon>rosids</taxon>
        <taxon>fabids</taxon>
        <taxon>Malpighiales</taxon>
        <taxon>Rhizophoraceae</taxon>
        <taxon>Rhizophora</taxon>
    </lineage>
</organism>
<evidence type="ECO:0000256" key="3">
    <source>
        <dbReference type="SAM" id="MobiDB-lite"/>
    </source>
</evidence>
<sequence length="261" mass="28048">MISIEPAPMLEDKEKWSLLFHDFVARCLTKDPRLRPAASEMLKHKFIEKCKVGASAMLPKIEEAKHIRASMALQAQNVSSVPSEPTVGPKLNQDYGDTVPSRKIQVESEESSSSVGMQLVAEGDFGTVIVHGGEETDLTALQSKPCDARQCSQDLVHVEGSSVSGTAGKSARSRVDGSRGVPADDTLVGESDSLVQTLPAPLPSDISTPEQNLKKNNSSQVPVEGSGGILGSTLKNENVKKAFALQDKVMFFPSCYLPNNR</sequence>
<keyword evidence="4" id="KW-0418">Kinase</keyword>
<proteinExistence type="predicted"/>
<evidence type="ECO:0000313" key="4">
    <source>
        <dbReference type="EMBL" id="MBX14035.1"/>
    </source>
</evidence>